<dbReference type="PANTHER" id="PTHR47331:SF1">
    <property type="entry name" value="GAG-LIKE PROTEIN"/>
    <property type="match status" value="1"/>
</dbReference>
<dbReference type="Pfam" id="PF05380">
    <property type="entry name" value="Peptidase_A17"/>
    <property type="match status" value="1"/>
</dbReference>
<gene>
    <name evidence="1" type="ORF">AAG570_008395</name>
</gene>
<dbReference type="PANTHER" id="PTHR47331">
    <property type="entry name" value="PHD-TYPE DOMAIN-CONTAINING PROTEIN"/>
    <property type="match status" value="1"/>
</dbReference>
<sequence length="186" mass="20860">MSWNAISDSFCYLLDPIEGPPSKRTILSYVAKIFDPVGWLTPVTFSWKYFLQLLSKNKLGWDESLTPNLPERWEDLFSSMTSLRDVKIHRHTPLMQSSRLIGFCDASSKGYGAAVYLYSTSGEVCHLGQLLTAKSNVAPLQEQTIPRLELQAAVLLSKLMTSVTSSPPWNNLDIHLHTIPSSCWLG</sequence>
<dbReference type="AlphaFoldDB" id="A0ABD0YQT6"/>
<dbReference type="InterPro" id="IPR008042">
    <property type="entry name" value="Retrotrans_Pao"/>
</dbReference>
<organism evidence="1 2">
    <name type="scientific">Ranatra chinensis</name>
    <dbReference type="NCBI Taxonomy" id="642074"/>
    <lineage>
        <taxon>Eukaryota</taxon>
        <taxon>Metazoa</taxon>
        <taxon>Ecdysozoa</taxon>
        <taxon>Arthropoda</taxon>
        <taxon>Hexapoda</taxon>
        <taxon>Insecta</taxon>
        <taxon>Pterygota</taxon>
        <taxon>Neoptera</taxon>
        <taxon>Paraneoptera</taxon>
        <taxon>Hemiptera</taxon>
        <taxon>Heteroptera</taxon>
        <taxon>Panheteroptera</taxon>
        <taxon>Nepomorpha</taxon>
        <taxon>Nepidae</taxon>
        <taxon>Ranatrinae</taxon>
        <taxon>Ranatra</taxon>
    </lineage>
</organism>
<keyword evidence="2" id="KW-1185">Reference proteome</keyword>
<reference evidence="1 2" key="1">
    <citation type="submission" date="2024-07" db="EMBL/GenBank/DDBJ databases">
        <title>Chromosome-level genome assembly of the water stick insect Ranatra chinensis (Heteroptera: Nepidae).</title>
        <authorList>
            <person name="Liu X."/>
        </authorList>
    </citation>
    <scope>NUCLEOTIDE SEQUENCE [LARGE SCALE GENOMIC DNA]</scope>
    <source>
        <strain evidence="1">Cailab_2021Rc</strain>
        <tissue evidence="1">Muscle</tissue>
    </source>
</reference>
<name>A0ABD0YQT6_9HEMI</name>
<evidence type="ECO:0008006" key="3">
    <source>
        <dbReference type="Google" id="ProtNLM"/>
    </source>
</evidence>
<dbReference type="EMBL" id="JBFDAA010000003">
    <property type="protein sequence ID" value="KAL1138331.1"/>
    <property type="molecule type" value="Genomic_DNA"/>
</dbReference>
<proteinExistence type="predicted"/>
<accession>A0ABD0YQT6</accession>
<evidence type="ECO:0000313" key="1">
    <source>
        <dbReference type="EMBL" id="KAL1138331.1"/>
    </source>
</evidence>
<evidence type="ECO:0000313" key="2">
    <source>
        <dbReference type="Proteomes" id="UP001558652"/>
    </source>
</evidence>
<comment type="caution">
    <text evidence="1">The sequence shown here is derived from an EMBL/GenBank/DDBJ whole genome shotgun (WGS) entry which is preliminary data.</text>
</comment>
<dbReference type="Proteomes" id="UP001558652">
    <property type="component" value="Unassembled WGS sequence"/>
</dbReference>
<protein>
    <recommendedName>
        <fullName evidence="3">Reverse transcriptase/retrotransposon-derived protein RNase H-like domain-containing protein</fullName>
    </recommendedName>
</protein>